<dbReference type="InterPro" id="IPR012677">
    <property type="entry name" value="Nucleotide-bd_a/b_plait_sf"/>
</dbReference>
<feature type="compositionally biased region" description="Basic residues" evidence="1">
    <location>
        <begin position="85"/>
        <end position="99"/>
    </location>
</feature>
<feature type="region of interest" description="Disordered" evidence="1">
    <location>
        <begin position="85"/>
        <end position="130"/>
    </location>
</feature>
<dbReference type="AlphaFoldDB" id="A0A811PGX7"/>
<dbReference type="InterPro" id="IPR035979">
    <property type="entry name" value="RBD_domain_sf"/>
</dbReference>
<sequence>MALHLLARPVCRRPPPVGGGMASNTAVVSIRHQLHSRRRRYLRPERERWCPRLQRPRRRCPGSSLCVGDFVPETGSRRAAHAMRLRSSPRRLFNHRKAHNKQESSDDSSSESSSDDPKTPAKSQSQATGSKTIFVGNLAYSTEREQVMSYMHLKDPDSMAKAYELNGADLGGYILYVDEAKPRPGNNRDVRREERLCTP</sequence>
<keyword evidence="3" id="KW-1185">Reference proteome</keyword>
<evidence type="ECO:0000313" key="3">
    <source>
        <dbReference type="Proteomes" id="UP000604825"/>
    </source>
</evidence>
<dbReference type="Gene3D" id="3.30.70.330">
    <property type="match status" value="1"/>
</dbReference>
<comment type="caution">
    <text evidence="2">The sequence shown here is derived from an EMBL/GenBank/DDBJ whole genome shotgun (WGS) entry which is preliminary data.</text>
</comment>
<feature type="region of interest" description="Disordered" evidence="1">
    <location>
        <begin position="180"/>
        <end position="199"/>
    </location>
</feature>
<evidence type="ECO:0000313" key="2">
    <source>
        <dbReference type="EMBL" id="CAD6242703.1"/>
    </source>
</evidence>
<dbReference type="SUPFAM" id="SSF54928">
    <property type="entry name" value="RNA-binding domain, RBD"/>
    <property type="match status" value="1"/>
</dbReference>
<proteinExistence type="predicted"/>
<gene>
    <name evidence="2" type="ORF">NCGR_LOCUS28119</name>
</gene>
<evidence type="ECO:0000256" key="1">
    <source>
        <dbReference type="SAM" id="MobiDB-lite"/>
    </source>
</evidence>
<reference evidence="2" key="1">
    <citation type="submission" date="2020-10" db="EMBL/GenBank/DDBJ databases">
        <authorList>
            <person name="Han B."/>
            <person name="Lu T."/>
            <person name="Zhao Q."/>
            <person name="Huang X."/>
            <person name="Zhao Y."/>
        </authorList>
    </citation>
    <scope>NUCLEOTIDE SEQUENCE</scope>
</reference>
<accession>A0A811PGX7</accession>
<dbReference type="OrthoDB" id="439808at2759"/>
<protein>
    <recommendedName>
        <fullName evidence="4">RRM domain-containing protein</fullName>
    </recommendedName>
</protein>
<dbReference type="Proteomes" id="UP000604825">
    <property type="component" value="Unassembled WGS sequence"/>
</dbReference>
<dbReference type="GO" id="GO:0003676">
    <property type="term" value="F:nucleic acid binding"/>
    <property type="evidence" value="ECO:0007669"/>
    <property type="project" value="InterPro"/>
</dbReference>
<organism evidence="2 3">
    <name type="scientific">Miscanthus lutarioriparius</name>
    <dbReference type="NCBI Taxonomy" id="422564"/>
    <lineage>
        <taxon>Eukaryota</taxon>
        <taxon>Viridiplantae</taxon>
        <taxon>Streptophyta</taxon>
        <taxon>Embryophyta</taxon>
        <taxon>Tracheophyta</taxon>
        <taxon>Spermatophyta</taxon>
        <taxon>Magnoliopsida</taxon>
        <taxon>Liliopsida</taxon>
        <taxon>Poales</taxon>
        <taxon>Poaceae</taxon>
        <taxon>PACMAD clade</taxon>
        <taxon>Panicoideae</taxon>
        <taxon>Andropogonodae</taxon>
        <taxon>Andropogoneae</taxon>
        <taxon>Saccharinae</taxon>
        <taxon>Miscanthus</taxon>
    </lineage>
</organism>
<evidence type="ECO:0008006" key="4">
    <source>
        <dbReference type="Google" id="ProtNLM"/>
    </source>
</evidence>
<name>A0A811PGX7_9POAL</name>
<dbReference type="EMBL" id="CAJGYO010000007">
    <property type="protein sequence ID" value="CAD6242703.1"/>
    <property type="molecule type" value="Genomic_DNA"/>
</dbReference>
<feature type="compositionally biased region" description="Polar residues" evidence="1">
    <location>
        <begin position="121"/>
        <end position="130"/>
    </location>
</feature>